<reference evidence="2 3" key="1">
    <citation type="submission" date="2019-03" db="EMBL/GenBank/DDBJ databases">
        <title>Single cell metagenomics reveals metabolic interactions within the superorganism composed of flagellate Streblomastix strix and complex community of Bacteroidetes bacteria on its surface.</title>
        <authorList>
            <person name="Treitli S.C."/>
            <person name="Kolisko M."/>
            <person name="Husnik F."/>
            <person name="Keeling P."/>
            <person name="Hampl V."/>
        </authorList>
    </citation>
    <scope>NUCLEOTIDE SEQUENCE [LARGE SCALE GENOMIC DNA]</scope>
    <source>
        <strain evidence="2">ST1C</strain>
    </source>
</reference>
<feature type="region of interest" description="Disordered" evidence="1">
    <location>
        <begin position="1"/>
        <end position="30"/>
    </location>
</feature>
<organism evidence="2 3">
    <name type="scientific">Streblomastix strix</name>
    <dbReference type="NCBI Taxonomy" id="222440"/>
    <lineage>
        <taxon>Eukaryota</taxon>
        <taxon>Metamonada</taxon>
        <taxon>Preaxostyla</taxon>
        <taxon>Oxymonadida</taxon>
        <taxon>Streblomastigidae</taxon>
        <taxon>Streblomastix</taxon>
    </lineage>
</organism>
<sequence>GDVNKAINEEIDGSDEKDEDQEENKPSEDA</sequence>
<protein>
    <submittedName>
        <fullName evidence="2">Uncharacterized protein</fullName>
    </submittedName>
</protein>
<dbReference type="Proteomes" id="UP000324800">
    <property type="component" value="Unassembled WGS sequence"/>
</dbReference>
<name>A0A5J4TIX9_9EUKA</name>
<dbReference type="EMBL" id="SNRW01030192">
    <property type="protein sequence ID" value="KAA6358218.1"/>
    <property type="molecule type" value="Genomic_DNA"/>
</dbReference>
<evidence type="ECO:0000313" key="3">
    <source>
        <dbReference type="Proteomes" id="UP000324800"/>
    </source>
</evidence>
<evidence type="ECO:0000313" key="2">
    <source>
        <dbReference type="EMBL" id="KAA6358218.1"/>
    </source>
</evidence>
<feature type="compositionally biased region" description="Acidic residues" evidence="1">
    <location>
        <begin position="9"/>
        <end position="22"/>
    </location>
</feature>
<accession>A0A5J4TIX9</accession>
<feature type="non-terminal residue" evidence="2">
    <location>
        <position position="1"/>
    </location>
</feature>
<evidence type="ECO:0000256" key="1">
    <source>
        <dbReference type="SAM" id="MobiDB-lite"/>
    </source>
</evidence>
<gene>
    <name evidence="2" type="ORF">EZS28_046255</name>
</gene>
<comment type="caution">
    <text evidence="2">The sequence shown here is derived from an EMBL/GenBank/DDBJ whole genome shotgun (WGS) entry which is preliminary data.</text>
</comment>
<dbReference type="AlphaFoldDB" id="A0A5J4TIX9"/>
<proteinExistence type="predicted"/>